<name>A0AAV5MAE6_9ROSI</name>
<sequence length="54" mass="6269">MKTCFVASVERLSKNDADNIFWKRSAKVRAGALQHLLHHSPLFLFIFTRKDAPR</sequence>
<gene>
    <name evidence="1" type="ORF">SLEP1_g53022</name>
</gene>
<dbReference type="Proteomes" id="UP001054252">
    <property type="component" value="Unassembled WGS sequence"/>
</dbReference>
<keyword evidence="2" id="KW-1185">Reference proteome</keyword>
<reference evidence="1 2" key="1">
    <citation type="journal article" date="2021" name="Commun. Biol.">
        <title>The genome of Shorea leprosula (Dipterocarpaceae) highlights the ecological relevance of drought in aseasonal tropical rainforests.</title>
        <authorList>
            <person name="Ng K.K.S."/>
            <person name="Kobayashi M.J."/>
            <person name="Fawcett J.A."/>
            <person name="Hatakeyama M."/>
            <person name="Paape T."/>
            <person name="Ng C.H."/>
            <person name="Ang C.C."/>
            <person name="Tnah L.H."/>
            <person name="Lee C.T."/>
            <person name="Nishiyama T."/>
            <person name="Sese J."/>
            <person name="O'Brien M.J."/>
            <person name="Copetti D."/>
            <person name="Mohd Noor M.I."/>
            <person name="Ong R.C."/>
            <person name="Putra M."/>
            <person name="Sireger I.Z."/>
            <person name="Indrioko S."/>
            <person name="Kosugi Y."/>
            <person name="Izuno A."/>
            <person name="Isagi Y."/>
            <person name="Lee S.L."/>
            <person name="Shimizu K.K."/>
        </authorList>
    </citation>
    <scope>NUCLEOTIDE SEQUENCE [LARGE SCALE GENOMIC DNA]</scope>
    <source>
        <strain evidence="1">214</strain>
    </source>
</reference>
<proteinExistence type="predicted"/>
<dbReference type="EMBL" id="BPVZ01000201">
    <property type="protein sequence ID" value="GKV45999.1"/>
    <property type="molecule type" value="Genomic_DNA"/>
</dbReference>
<dbReference type="AlphaFoldDB" id="A0AAV5MAE6"/>
<evidence type="ECO:0000313" key="1">
    <source>
        <dbReference type="EMBL" id="GKV45999.1"/>
    </source>
</evidence>
<accession>A0AAV5MAE6</accession>
<comment type="caution">
    <text evidence="1">The sequence shown here is derived from an EMBL/GenBank/DDBJ whole genome shotgun (WGS) entry which is preliminary data.</text>
</comment>
<organism evidence="1 2">
    <name type="scientific">Rubroshorea leprosula</name>
    <dbReference type="NCBI Taxonomy" id="152421"/>
    <lineage>
        <taxon>Eukaryota</taxon>
        <taxon>Viridiplantae</taxon>
        <taxon>Streptophyta</taxon>
        <taxon>Embryophyta</taxon>
        <taxon>Tracheophyta</taxon>
        <taxon>Spermatophyta</taxon>
        <taxon>Magnoliopsida</taxon>
        <taxon>eudicotyledons</taxon>
        <taxon>Gunneridae</taxon>
        <taxon>Pentapetalae</taxon>
        <taxon>rosids</taxon>
        <taxon>malvids</taxon>
        <taxon>Malvales</taxon>
        <taxon>Dipterocarpaceae</taxon>
        <taxon>Rubroshorea</taxon>
    </lineage>
</organism>
<evidence type="ECO:0000313" key="2">
    <source>
        <dbReference type="Proteomes" id="UP001054252"/>
    </source>
</evidence>
<protein>
    <submittedName>
        <fullName evidence="1">Uncharacterized protein</fullName>
    </submittedName>
</protein>